<keyword evidence="1" id="KW-0732">Signal</keyword>
<keyword evidence="3" id="KW-1185">Reference proteome</keyword>
<proteinExistence type="predicted"/>
<evidence type="ECO:0008006" key="4">
    <source>
        <dbReference type="Google" id="ProtNLM"/>
    </source>
</evidence>
<dbReference type="RefSeq" id="WP_189460405.1">
    <property type="nucleotide sequence ID" value="NZ_BMYO01000005.1"/>
</dbReference>
<dbReference type="Proteomes" id="UP000604737">
    <property type="component" value="Unassembled WGS sequence"/>
</dbReference>
<protein>
    <recommendedName>
        <fullName evidence="4">Lipoprotein</fullName>
    </recommendedName>
</protein>
<accession>A0ABQ3H1R0</accession>
<evidence type="ECO:0000313" key="3">
    <source>
        <dbReference type="Proteomes" id="UP000604737"/>
    </source>
</evidence>
<feature type="chain" id="PRO_5046891131" description="Lipoprotein" evidence="1">
    <location>
        <begin position="17"/>
        <end position="210"/>
    </location>
</feature>
<feature type="signal peptide" evidence="1">
    <location>
        <begin position="1"/>
        <end position="16"/>
    </location>
</feature>
<gene>
    <name evidence="2" type="ORF">GCM10007350_20140</name>
</gene>
<organism evidence="2 3">
    <name type="scientific">Jeongeupia chitinilytica</name>
    <dbReference type="NCBI Taxonomy" id="1041641"/>
    <lineage>
        <taxon>Bacteria</taxon>
        <taxon>Pseudomonadati</taxon>
        <taxon>Pseudomonadota</taxon>
        <taxon>Betaproteobacteria</taxon>
        <taxon>Neisseriales</taxon>
        <taxon>Chitinibacteraceae</taxon>
        <taxon>Jeongeupia</taxon>
    </lineage>
</organism>
<name>A0ABQ3H1R0_9NEIS</name>
<evidence type="ECO:0000256" key="1">
    <source>
        <dbReference type="SAM" id="SignalP"/>
    </source>
</evidence>
<dbReference type="PROSITE" id="PS51257">
    <property type="entry name" value="PROKAR_LIPOPROTEIN"/>
    <property type="match status" value="1"/>
</dbReference>
<comment type="caution">
    <text evidence="2">The sequence shown here is derived from an EMBL/GenBank/DDBJ whole genome shotgun (WGS) entry which is preliminary data.</text>
</comment>
<evidence type="ECO:0000313" key="2">
    <source>
        <dbReference type="EMBL" id="GHD63190.1"/>
    </source>
</evidence>
<sequence>MRARSLLLLPLAFVLAACDKVEPIAQQAASAVVAETLKQAGSQAQSVLDKAKDDANNALSGMGIDASATVDSLKEKARAALKEQAASLGASDWHTLEQHVGKYPRDIGLYTDVSPIAPELKRLLGNRFETFKEWMGTQGPLQKEQGVLYTTGNKPHSAGDGSAYLLINPDKRTLEVGMMSKGKLVVYASAGDTIYKPKDVETVVQNMASR</sequence>
<dbReference type="EMBL" id="BMYO01000005">
    <property type="protein sequence ID" value="GHD63190.1"/>
    <property type="molecule type" value="Genomic_DNA"/>
</dbReference>
<reference evidence="3" key="1">
    <citation type="journal article" date="2019" name="Int. J. Syst. Evol. Microbiol.">
        <title>The Global Catalogue of Microorganisms (GCM) 10K type strain sequencing project: providing services to taxonomists for standard genome sequencing and annotation.</title>
        <authorList>
            <consortium name="The Broad Institute Genomics Platform"/>
            <consortium name="The Broad Institute Genome Sequencing Center for Infectious Disease"/>
            <person name="Wu L."/>
            <person name="Ma J."/>
        </authorList>
    </citation>
    <scope>NUCLEOTIDE SEQUENCE [LARGE SCALE GENOMIC DNA]</scope>
    <source>
        <strain evidence="3">KCTC 23701</strain>
    </source>
</reference>